<evidence type="ECO:0000259" key="2">
    <source>
        <dbReference type="Pfam" id="PF21864"/>
    </source>
</evidence>
<dbReference type="InterPro" id="IPR054059">
    <property type="entry name" value="MORF/ORRM1/DAG-like_MORF"/>
</dbReference>
<dbReference type="GO" id="GO:0005739">
    <property type="term" value="C:mitochondrion"/>
    <property type="evidence" value="ECO:0007669"/>
    <property type="project" value="TreeGrafter"/>
</dbReference>
<dbReference type="Pfam" id="PF21864">
    <property type="entry name" value="MORF_dom"/>
    <property type="match status" value="1"/>
</dbReference>
<dbReference type="GO" id="GO:0016554">
    <property type="term" value="P:cytidine to uridine editing"/>
    <property type="evidence" value="ECO:0007669"/>
    <property type="project" value="InterPro"/>
</dbReference>
<keyword evidence="1" id="KW-0809">Transit peptide</keyword>
<evidence type="ECO:0000256" key="1">
    <source>
        <dbReference type="ARBA" id="ARBA00022946"/>
    </source>
</evidence>
<name>A0AAD5D016_AMBAR</name>
<dbReference type="GO" id="GO:0080156">
    <property type="term" value="P:mitochondrial mRNA modification"/>
    <property type="evidence" value="ECO:0007669"/>
    <property type="project" value="TreeGrafter"/>
</dbReference>
<sequence length="205" mass="23279">MAIFTTRQTLTSLFTRIRSSTTSSRTRYTFPLPKHRNQSLQLAPRVPIRLNSSMSGYDPFNDPSSDCSEHHPGCDHEHWLIVMELPPEPKPSEHEMIDSFVKTLASVLDSEEEAKKKIYSVWTTINHPSFGALISEELSKKIEGLPGVMCALPDSYYDVPNKDYGGDLFIDGKVIPRPQFRPSFKTSHDSNSQVFKGFSWNNFLP</sequence>
<dbReference type="Gene3D" id="3.30.70.80">
    <property type="entry name" value="Peptidase S8 propeptide/proteinase inhibitor I9"/>
    <property type="match status" value="1"/>
</dbReference>
<protein>
    <recommendedName>
        <fullName evidence="2">MORF/ORRM1/DAG-like MORF domain-containing protein</fullName>
    </recommendedName>
</protein>
<evidence type="ECO:0000313" key="3">
    <source>
        <dbReference type="EMBL" id="KAI7749510.1"/>
    </source>
</evidence>
<dbReference type="AlphaFoldDB" id="A0AAD5D016"/>
<gene>
    <name evidence="3" type="ORF">M8C21_001875</name>
</gene>
<keyword evidence="4" id="KW-1185">Reference proteome</keyword>
<reference evidence="3" key="1">
    <citation type="submission" date="2022-06" db="EMBL/GenBank/DDBJ databases">
        <title>Uncovering the hologenomic basis of an extraordinary plant invasion.</title>
        <authorList>
            <person name="Bieker V.C."/>
            <person name="Martin M.D."/>
            <person name="Gilbert T."/>
            <person name="Hodgins K."/>
            <person name="Battlay P."/>
            <person name="Petersen B."/>
            <person name="Wilson J."/>
        </authorList>
    </citation>
    <scope>NUCLEOTIDE SEQUENCE</scope>
    <source>
        <strain evidence="3">AA19_3_7</strain>
        <tissue evidence="3">Leaf</tissue>
    </source>
</reference>
<accession>A0AAD5D016</accession>
<feature type="domain" description="MORF/ORRM1/DAG-like MORF" evidence="2">
    <location>
        <begin position="77"/>
        <end position="168"/>
    </location>
</feature>
<dbReference type="InterPro" id="IPR037045">
    <property type="entry name" value="S8pro/Inhibitor_I9_sf"/>
</dbReference>
<dbReference type="PANTHER" id="PTHR31346:SF1">
    <property type="entry name" value="MULTIPLE ORGANELLAR RNA EDITING FACTOR 3, MITOCHONDRIAL"/>
    <property type="match status" value="1"/>
</dbReference>
<proteinExistence type="predicted"/>
<comment type="caution">
    <text evidence="3">The sequence shown here is derived from an EMBL/GenBank/DDBJ whole genome shotgun (WGS) entry which is preliminary data.</text>
</comment>
<organism evidence="3 4">
    <name type="scientific">Ambrosia artemisiifolia</name>
    <name type="common">Common ragweed</name>
    <dbReference type="NCBI Taxonomy" id="4212"/>
    <lineage>
        <taxon>Eukaryota</taxon>
        <taxon>Viridiplantae</taxon>
        <taxon>Streptophyta</taxon>
        <taxon>Embryophyta</taxon>
        <taxon>Tracheophyta</taxon>
        <taxon>Spermatophyta</taxon>
        <taxon>Magnoliopsida</taxon>
        <taxon>eudicotyledons</taxon>
        <taxon>Gunneridae</taxon>
        <taxon>Pentapetalae</taxon>
        <taxon>asterids</taxon>
        <taxon>campanulids</taxon>
        <taxon>Asterales</taxon>
        <taxon>Asteraceae</taxon>
        <taxon>Asteroideae</taxon>
        <taxon>Heliantheae alliance</taxon>
        <taxon>Heliantheae</taxon>
        <taxon>Ambrosia</taxon>
    </lineage>
</organism>
<dbReference type="InterPro" id="IPR039206">
    <property type="entry name" value="MORF/ORRM1/DAG-like"/>
</dbReference>
<dbReference type="PANTHER" id="PTHR31346">
    <property type="entry name" value="MULTIPLE ORGANELLAR RNA EDITING FACTOR 2, CHLOROPLASTIC-RELATED-RELATED"/>
    <property type="match status" value="1"/>
</dbReference>
<evidence type="ECO:0000313" key="4">
    <source>
        <dbReference type="Proteomes" id="UP001206925"/>
    </source>
</evidence>
<dbReference type="EMBL" id="JAMZMK010006348">
    <property type="protein sequence ID" value="KAI7749510.1"/>
    <property type="molecule type" value="Genomic_DNA"/>
</dbReference>
<dbReference type="Proteomes" id="UP001206925">
    <property type="component" value="Unassembled WGS sequence"/>
</dbReference>